<name>A0A498CP48_9FIRM</name>
<comment type="caution">
    <text evidence="1">The sequence shown here is derived from an EMBL/GenBank/DDBJ whole genome shotgun (WGS) entry which is preliminary data.</text>
</comment>
<evidence type="ECO:0000313" key="2">
    <source>
        <dbReference type="Proteomes" id="UP000276301"/>
    </source>
</evidence>
<dbReference type="AlphaFoldDB" id="A0A498CP48"/>
<organism evidence="1 2">
    <name type="scientific">Anaerotruncus massiliensis</name>
    <name type="common">ex Liu et al. 2021</name>
    <dbReference type="NCBI Taxonomy" id="2321404"/>
    <lineage>
        <taxon>Bacteria</taxon>
        <taxon>Bacillati</taxon>
        <taxon>Bacillota</taxon>
        <taxon>Clostridia</taxon>
        <taxon>Eubacteriales</taxon>
        <taxon>Oscillospiraceae</taxon>
        <taxon>Anaerotruncus</taxon>
    </lineage>
</organism>
<dbReference type="EMBL" id="RCHT01000005">
    <property type="protein sequence ID" value="RLL12796.1"/>
    <property type="molecule type" value="Genomic_DNA"/>
</dbReference>
<accession>A0A498CP48</accession>
<reference evidence="1 2" key="1">
    <citation type="submission" date="2018-10" db="EMBL/GenBank/DDBJ databases">
        <title>Anaerotruncus faecis sp. nov., isolated from human feces.</title>
        <authorList>
            <person name="Wang Y.-J."/>
        </authorList>
    </citation>
    <scope>NUCLEOTIDE SEQUENCE [LARGE SCALE GENOMIC DNA]</scope>
    <source>
        <strain evidence="1 2">22A2-44</strain>
    </source>
</reference>
<proteinExistence type="predicted"/>
<sequence>MTGLLEDLPEMRRKLRGELMELAGKEMENKGTNPRSSFEAEAIRLAEQFVEKFAKKLEGKE</sequence>
<gene>
    <name evidence="1" type="ORF">D4A47_05165</name>
</gene>
<keyword evidence="2" id="KW-1185">Reference proteome</keyword>
<evidence type="ECO:0000313" key="1">
    <source>
        <dbReference type="EMBL" id="RLL12796.1"/>
    </source>
</evidence>
<dbReference type="Proteomes" id="UP000276301">
    <property type="component" value="Unassembled WGS sequence"/>
</dbReference>
<protein>
    <submittedName>
        <fullName evidence="1">Uncharacterized protein</fullName>
    </submittedName>
</protein>